<dbReference type="AlphaFoldDB" id="A0A0U4WHN1"/>
<keyword evidence="6" id="KW-1185">Reference proteome</keyword>
<name>A0A0U4WHN1_9BACL</name>
<organism evidence="5 6">
    <name type="scientific">Aneurinibacillus soli</name>
    <dbReference type="NCBI Taxonomy" id="1500254"/>
    <lineage>
        <taxon>Bacteria</taxon>
        <taxon>Bacillati</taxon>
        <taxon>Bacillota</taxon>
        <taxon>Bacilli</taxon>
        <taxon>Bacillales</taxon>
        <taxon>Paenibacillaceae</taxon>
        <taxon>Aneurinibacillus group</taxon>
        <taxon>Aneurinibacillus</taxon>
    </lineage>
</organism>
<accession>A0A0U4WHN1</accession>
<dbReference type="GO" id="GO:0015074">
    <property type="term" value="P:DNA integration"/>
    <property type="evidence" value="ECO:0007669"/>
    <property type="project" value="UniProtKB-KW"/>
</dbReference>
<dbReference type="InterPro" id="IPR044068">
    <property type="entry name" value="CB"/>
</dbReference>
<dbReference type="InterPro" id="IPR013762">
    <property type="entry name" value="Integrase-like_cat_sf"/>
</dbReference>
<keyword evidence="3" id="KW-0238">DNA-binding</keyword>
<dbReference type="PANTHER" id="PTHR30349">
    <property type="entry name" value="PHAGE INTEGRASE-RELATED"/>
    <property type="match status" value="1"/>
</dbReference>
<dbReference type="Proteomes" id="UP000217696">
    <property type="component" value="Chromosome"/>
</dbReference>
<dbReference type="InterPro" id="IPR050090">
    <property type="entry name" value="Tyrosine_recombinase_XerCD"/>
</dbReference>
<dbReference type="InterPro" id="IPR011010">
    <property type="entry name" value="DNA_brk_join_enz"/>
</dbReference>
<keyword evidence="2" id="KW-0229">DNA integration</keyword>
<evidence type="ECO:0000256" key="1">
    <source>
        <dbReference type="ARBA" id="ARBA00008857"/>
    </source>
</evidence>
<gene>
    <name evidence="5" type="primary">xerD_2</name>
    <name evidence="5" type="ORF">CB4_02358</name>
</gene>
<protein>
    <submittedName>
        <fullName evidence="5">Tyrosine recombinase XerD</fullName>
    </submittedName>
</protein>
<evidence type="ECO:0000313" key="5">
    <source>
        <dbReference type="EMBL" id="BAU28184.1"/>
    </source>
</evidence>
<dbReference type="Pfam" id="PF02899">
    <property type="entry name" value="Phage_int_SAM_1"/>
    <property type="match status" value="1"/>
</dbReference>
<dbReference type="GO" id="GO:0003677">
    <property type="term" value="F:DNA binding"/>
    <property type="evidence" value="ECO:0007669"/>
    <property type="project" value="UniProtKB-UniRule"/>
</dbReference>
<dbReference type="GO" id="GO:0006310">
    <property type="term" value="P:DNA recombination"/>
    <property type="evidence" value="ECO:0007669"/>
    <property type="project" value="UniProtKB-KW"/>
</dbReference>
<dbReference type="PANTHER" id="PTHR30349:SF41">
    <property type="entry name" value="INTEGRASE_RECOMBINASE PROTEIN MJ0367-RELATED"/>
    <property type="match status" value="1"/>
</dbReference>
<reference evidence="5 6" key="1">
    <citation type="submission" date="2015-12" db="EMBL/GenBank/DDBJ databases">
        <title>Genome sequence of Aneurinibacillus soli.</title>
        <authorList>
            <person name="Lee J.S."/>
            <person name="Lee K.C."/>
            <person name="Kim K.K."/>
            <person name="Lee B.W."/>
        </authorList>
    </citation>
    <scope>NUCLEOTIDE SEQUENCE [LARGE SCALE GENOMIC DNA]</scope>
    <source>
        <strain evidence="5 6">CB4</strain>
    </source>
</reference>
<keyword evidence="4" id="KW-0233">DNA recombination</keyword>
<dbReference type="Pfam" id="PF00589">
    <property type="entry name" value="Phage_integrase"/>
    <property type="match status" value="1"/>
</dbReference>
<dbReference type="InterPro" id="IPR002104">
    <property type="entry name" value="Integrase_catalytic"/>
</dbReference>
<dbReference type="InterPro" id="IPR010998">
    <property type="entry name" value="Integrase_recombinase_N"/>
</dbReference>
<dbReference type="RefSeq" id="WP_172890868.1">
    <property type="nucleotide sequence ID" value="NZ_AP017312.1"/>
</dbReference>
<comment type="similarity">
    <text evidence="1">Belongs to the 'phage' integrase family.</text>
</comment>
<dbReference type="PROSITE" id="PS51900">
    <property type="entry name" value="CB"/>
    <property type="match status" value="1"/>
</dbReference>
<evidence type="ECO:0000256" key="4">
    <source>
        <dbReference type="ARBA" id="ARBA00023172"/>
    </source>
</evidence>
<evidence type="ECO:0000313" key="6">
    <source>
        <dbReference type="Proteomes" id="UP000217696"/>
    </source>
</evidence>
<dbReference type="Gene3D" id="1.10.443.10">
    <property type="entry name" value="Intergrase catalytic core"/>
    <property type="match status" value="1"/>
</dbReference>
<dbReference type="KEGG" id="asoc:CB4_02358"/>
<dbReference type="InterPro" id="IPR004107">
    <property type="entry name" value="Integrase_SAM-like_N"/>
</dbReference>
<dbReference type="SUPFAM" id="SSF56349">
    <property type="entry name" value="DNA breaking-rejoining enzymes"/>
    <property type="match status" value="1"/>
</dbReference>
<evidence type="ECO:0000256" key="2">
    <source>
        <dbReference type="ARBA" id="ARBA00022908"/>
    </source>
</evidence>
<dbReference type="EMBL" id="AP017312">
    <property type="protein sequence ID" value="BAU28184.1"/>
    <property type="molecule type" value="Genomic_DNA"/>
</dbReference>
<dbReference type="PROSITE" id="PS51898">
    <property type="entry name" value="TYR_RECOMBINASE"/>
    <property type="match status" value="1"/>
</dbReference>
<dbReference type="Gene3D" id="1.10.150.130">
    <property type="match status" value="1"/>
</dbReference>
<sequence>MIEDFKNYLRYERNLSENTLDGYCRDINQFLSSITKPYSEVTPHDISDFIIGVRKQGCSAATSNRKLSAIKTYFKFLVKKGSLQNNPAILVEGAKQEKKLPRPVDVQDIDATVDKIDNLRDKLMIELLYCTGVRRSELVGIRVSDINHQGYILVFGKGNKERIVPLAPATMDMIAEWLHERRVDGNGDPMYLFPGKKKPQLCAWQVGEVIRKWRGNANITPHKLRHSFATDLLSNGADLRTIQEFMGHETIATTERYTAVTMEKKLQDYKKFHPRALS</sequence>
<proteinExistence type="inferred from homology"/>
<evidence type="ECO:0000256" key="3">
    <source>
        <dbReference type="ARBA" id="ARBA00023125"/>
    </source>
</evidence>